<sequence length="200" mass="21011">MGTITFNPMLTSAPQNSFLLQTDGLVQGTFQDDPSSNMWLCSGQLDSGIDQPIWGGMAITEQVNAPGENQMGNTIDLAANSASLTGFTVFNRGNNMIITPGNNVPQAGPGMSIMYFRTGSNARIAVQCDNTLAGSLDAGNVNQAVSWDFTNQKLIAFSSGVGALACKVLLVTTNTSKIVNYNSGTGALTWTTGYVALIQI</sequence>
<dbReference type="OrthoDB" id="9129574at2"/>
<proteinExistence type="predicted"/>
<keyword evidence="2" id="KW-1185">Reference proteome</keyword>
<reference evidence="1" key="1">
    <citation type="submission" date="2016-01" db="EMBL/GenBank/DDBJ databases">
        <authorList>
            <person name="Peeters C."/>
        </authorList>
    </citation>
    <scope>NUCLEOTIDE SEQUENCE</scope>
    <source>
        <strain evidence="1">LMG 29321</strain>
    </source>
</reference>
<name>A0A158A6M0_9BURK</name>
<gene>
    <name evidence="1" type="ORF">AWB78_01330</name>
</gene>
<dbReference type="AlphaFoldDB" id="A0A158A6M0"/>
<dbReference type="Proteomes" id="UP000071859">
    <property type="component" value="Unassembled WGS sequence"/>
</dbReference>
<dbReference type="EMBL" id="FCOX02000004">
    <property type="protein sequence ID" value="SAK53482.1"/>
    <property type="molecule type" value="Genomic_DNA"/>
</dbReference>
<evidence type="ECO:0000313" key="2">
    <source>
        <dbReference type="Proteomes" id="UP000071859"/>
    </source>
</evidence>
<accession>A0A158A6M0</accession>
<protein>
    <submittedName>
        <fullName evidence="1">Uncharacterized protein</fullName>
    </submittedName>
</protein>
<evidence type="ECO:0000313" key="1">
    <source>
        <dbReference type="EMBL" id="SAK53482.1"/>
    </source>
</evidence>
<comment type="caution">
    <text evidence="1">The sequence shown here is derived from an EMBL/GenBank/DDBJ whole genome shotgun (WGS) entry which is preliminary data.</text>
</comment>
<organism evidence="1 2">
    <name type="scientific">Caballeronia calidae</name>
    <dbReference type="NCBI Taxonomy" id="1777139"/>
    <lineage>
        <taxon>Bacteria</taxon>
        <taxon>Pseudomonadati</taxon>
        <taxon>Pseudomonadota</taxon>
        <taxon>Betaproteobacteria</taxon>
        <taxon>Burkholderiales</taxon>
        <taxon>Burkholderiaceae</taxon>
        <taxon>Caballeronia</taxon>
    </lineage>
</organism>